<keyword evidence="3" id="KW-1185">Reference proteome</keyword>
<evidence type="ECO:0000256" key="1">
    <source>
        <dbReference type="SAM" id="SignalP"/>
    </source>
</evidence>
<keyword evidence="1" id="KW-0732">Signal</keyword>
<sequence>MSIILLGTFFSFLPLQESKSKNLDGYKFPVYSTDFCPRNEAEWKERSNILKCTEQNGYTCLPNEQFTELLEFCYTDPWILIEEGLCLYLIKKNSKVHGYNCHNFQFGCPTSSYLSTEIYKRKC</sequence>
<feature type="chain" id="PRO_5036464406" evidence="1">
    <location>
        <begin position="21"/>
        <end position="123"/>
    </location>
</feature>
<dbReference type="EnsemblMetazoa" id="G32519.1">
    <property type="protein sequence ID" value="G32519.1:cds"/>
    <property type="gene ID" value="G32519"/>
</dbReference>
<protein>
    <submittedName>
        <fullName evidence="2">Uncharacterized protein</fullName>
    </submittedName>
</protein>
<reference evidence="2" key="1">
    <citation type="submission" date="2022-08" db="UniProtKB">
        <authorList>
            <consortium name="EnsemblMetazoa"/>
        </authorList>
    </citation>
    <scope>IDENTIFICATION</scope>
    <source>
        <strain evidence="2">05x7-T-G4-1.051#20</strain>
    </source>
</reference>
<evidence type="ECO:0000313" key="2">
    <source>
        <dbReference type="EnsemblMetazoa" id="G32519.1:cds"/>
    </source>
</evidence>
<organism evidence="2 3">
    <name type="scientific">Magallana gigas</name>
    <name type="common">Pacific oyster</name>
    <name type="synonym">Crassostrea gigas</name>
    <dbReference type="NCBI Taxonomy" id="29159"/>
    <lineage>
        <taxon>Eukaryota</taxon>
        <taxon>Metazoa</taxon>
        <taxon>Spiralia</taxon>
        <taxon>Lophotrochozoa</taxon>
        <taxon>Mollusca</taxon>
        <taxon>Bivalvia</taxon>
        <taxon>Autobranchia</taxon>
        <taxon>Pteriomorphia</taxon>
        <taxon>Ostreida</taxon>
        <taxon>Ostreoidea</taxon>
        <taxon>Ostreidae</taxon>
        <taxon>Magallana</taxon>
    </lineage>
</organism>
<evidence type="ECO:0000313" key="3">
    <source>
        <dbReference type="Proteomes" id="UP000005408"/>
    </source>
</evidence>
<feature type="signal peptide" evidence="1">
    <location>
        <begin position="1"/>
        <end position="20"/>
    </location>
</feature>
<name>A0A8W8ME12_MAGGI</name>
<dbReference type="AlphaFoldDB" id="A0A8W8ME12"/>
<proteinExistence type="predicted"/>
<accession>A0A8W8ME12</accession>
<dbReference type="Proteomes" id="UP000005408">
    <property type="component" value="Unassembled WGS sequence"/>
</dbReference>